<protein>
    <recommendedName>
        <fullName evidence="3">Aminoglycoside phosphotransferase domain-containing protein</fullName>
    </recommendedName>
</protein>
<evidence type="ECO:0000256" key="1">
    <source>
        <dbReference type="ARBA" id="ARBA00038240"/>
    </source>
</evidence>
<dbReference type="InterPro" id="IPR011009">
    <property type="entry name" value="Kinase-like_dom_sf"/>
</dbReference>
<dbReference type="RefSeq" id="WP_130148190.1">
    <property type="nucleotide sequence ID" value="NZ_SGSU01000023.1"/>
</dbReference>
<reference evidence="4 5" key="1">
    <citation type="submission" date="2019-02" db="EMBL/GenBank/DDBJ databases">
        <title>The Batch Genome Submission of Acinetobacter spp. strains.</title>
        <authorList>
            <person name="Qin J."/>
            <person name="Hu Y."/>
            <person name="Ye H."/>
            <person name="Wei L."/>
            <person name="Feng Y."/>
            <person name="Zong Z."/>
        </authorList>
    </citation>
    <scope>NUCLEOTIDE SEQUENCE [LARGE SCALE GENOMIC DNA]</scope>
    <source>
        <strain evidence="4 5">WCHABo060081</strain>
    </source>
</reference>
<comment type="caution">
    <text evidence="4">The sequence shown here is derived from an EMBL/GenBank/DDBJ whole genome shotgun (WGS) entry which is preliminary data.</text>
</comment>
<sequence length="388" mass="43924">MMDQTKNLGHGMGESPETKDWLDISSSDLHSLQQHYPQLIGQQTILWRSPRPFSAALLLQVNDQIFFVKRSSRLFRSAQDLQQEHQLIRYLDAQGIDVPKIISAHHGATAVELGEWSYEVHEKAQGVDPYANQLSWKPFFYAEHAAKAGKKLAELHQAAKHYPVTQGRSAEQLISNQDLLESENIHLAISHRIQNSPALSAYFADKVLDETWLKQLSSVHSQIKSTMQQVSKIWTHNDFHASNLLWSDASDAAEITTVIDFGLADRCSAIYDLAVAIERNFIDWLVLAQGPDLYIDEAGLTAFIQAYIEQAGFSPELHILPELIKIVHSDFALSELEYFAGITQNIKHADAAYYDWLIAHPAWFFQPQGLQFCQKLAQLIQSYKALES</sequence>
<name>A0A4Q7AN13_9GAMM</name>
<organism evidence="4 5">
    <name type="scientific">Acinetobacter bouvetii</name>
    <dbReference type="NCBI Taxonomy" id="202951"/>
    <lineage>
        <taxon>Bacteria</taxon>
        <taxon>Pseudomonadati</taxon>
        <taxon>Pseudomonadota</taxon>
        <taxon>Gammaproteobacteria</taxon>
        <taxon>Moraxellales</taxon>
        <taxon>Moraxellaceae</taxon>
        <taxon>Acinetobacter</taxon>
    </lineage>
</organism>
<comment type="similarity">
    <text evidence="1">Belongs to the pseudomonas-type ThrB family.</text>
</comment>
<dbReference type="Proteomes" id="UP000293483">
    <property type="component" value="Unassembled WGS sequence"/>
</dbReference>
<dbReference type="Pfam" id="PF01636">
    <property type="entry name" value="APH"/>
    <property type="match status" value="1"/>
</dbReference>
<evidence type="ECO:0000259" key="3">
    <source>
        <dbReference type="Pfam" id="PF01636"/>
    </source>
</evidence>
<gene>
    <name evidence="4" type="ORF">EXE25_16615</name>
</gene>
<dbReference type="InterPro" id="IPR002575">
    <property type="entry name" value="Aminoglycoside_PTrfase"/>
</dbReference>
<dbReference type="PANTHER" id="PTHR21064:SF6">
    <property type="entry name" value="AMINOGLYCOSIDE PHOSPHOTRANSFERASE DOMAIN-CONTAINING PROTEIN"/>
    <property type="match status" value="1"/>
</dbReference>
<dbReference type="Gene3D" id="3.90.1200.10">
    <property type="match status" value="1"/>
</dbReference>
<dbReference type="AlphaFoldDB" id="A0A4Q7AN13"/>
<evidence type="ECO:0000256" key="2">
    <source>
        <dbReference type="SAM" id="MobiDB-lite"/>
    </source>
</evidence>
<evidence type="ECO:0000313" key="5">
    <source>
        <dbReference type="Proteomes" id="UP000293483"/>
    </source>
</evidence>
<dbReference type="SUPFAM" id="SSF56112">
    <property type="entry name" value="Protein kinase-like (PK-like)"/>
    <property type="match status" value="1"/>
</dbReference>
<dbReference type="GO" id="GO:0004413">
    <property type="term" value="F:homoserine kinase activity"/>
    <property type="evidence" value="ECO:0007669"/>
    <property type="project" value="TreeGrafter"/>
</dbReference>
<dbReference type="InterPro" id="IPR050249">
    <property type="entry name" value="Pseudomonas-type_ThrB"/>
</dbReference>
<feature type="region of interest" description="Disordered" evidence="2">
    <location>
        <begin position="1"/>
        <end position="20"/>
    </location>
</feature>
<accession>A0A4Q7AN13</accession>
<dbReference type="GO" id="GO:0009088">
    <property type="term" value="P:threonine biosynthetic process"/>
    <property type="evidence" value="ECO:0007669"/>
    <property type="project" value="TreeGrafter"/>
</dbReference>
<dbReference type="PANTHER" id="PTHR21064">
    <property type="entry name" value="AMINOGLYCOSIDE PHOSPHOTRANSFERASE DOMAIN-CONTAINING PROTEIN-RELATED"/>
    <property type="match status" value="1"/>
</dbReference>
<feature type="domain" description="Aminoglycoside phosphotransferase" evidence="3">
    <location>
        <begin position="63"/>
        <end position="285"/>
    </location>
</feature>
<proteinExistence type="inferred from homology"/>
<evidence type="ECO:0000313" key="4">
    <source>
        <dbReference type="EMBL" id="RZG64441.1"/>
    </source>
</evidence>
<dbReference type="EMBL" id="SGSU01000023">
    <property type="protein sequence ID" value="RZG64441.1"/>
    <property type="molecule type" value="Genomic_DNA"/>
</dbReference>